<protein>
    <recommendedName>
        <fullName evidence="4">DUF2892 domain-containing protein</fullName>
    </recommendedName>
</protein>
<evidence type="ECO:0000313" key="2">
    <source>
        <dbReference type="EMBL" id="GAA0818810.1"/>
    </source>
</evidence>
<feature type="transmembrane region" description="Helical" evidence="1">
    <location>
        <begin position="29"/>
        <end position="50"/>
    </location>
</feature>
<comment type="caution">
    <text evidence="2">The sequence shown here is derived from an EMBL/GenBank/DDBJ whole genome shotgun (WGS) entry which is preliminary data.</text>
</comment>
<keyword evidence="3" id="KW-1185">Reference proteome</keyword>
<evidence type="ECO:0000256" key="1">
    <source>
        <dbReference type="SAM" id="Phobius"/>
    </source>
</evidence>
<keyword evidence="1" id="KW-1133">Transmembrane helix</keyword>
<reference evidence="2 3" key="1">
    <citation type="journal article" date="2019" name="Int. J. Syst. Evol. Microbiol.">
        <title>The Global Catalogue of Microorganisms (GCM) 10K type strain sequencing project: providing services to taxonomists for standard genome sequencing and annotation.</title>
        <authorList>
            <consortium name="The Broad Institute Genomics Platform"/>
            <consortium name="The Broad Institute Genome Sequencing Center for Infectious Disease"/>
            <person name="Wu L."/>
            <person name="Ma J."/>
        </authorList>
    </citation>
    <scope>NUCLEOTIDE SEQUENCE [LARGE SCALE GENOMIC DNA]</scope>
    <source>
        <strain evidence="2 3">JCM 15608</strain>
    </source>
</reference>
<gene>
    <name evidence="2" type="ORF">GCM10009111_22000</name>
</gene>
<keyword evidence="1" id="KW-0812">Transmembrane</keyword>
<evidence type="ECO:0008006" key="4">
    <source>
        <dbReference type="Google" id="ProtNLM"/>
    </source>
</evidence>
<name>A0ABN1L7W8_9GAMM</name>
<evidence type="ECO:0000313" key="3">
    <source>
        <dbReference type="Proteomes" id="UP001500021"/>
    </source>
</evidence>
<feature type="transmembrane region" description="Helical" evidence="1">
    <location>
        <begin position="7"/>
        <end position="23"/>
    </location>
</feature>
<organism evidence="2 3">
    <name type="scientific">Colwellia asteriadis</name>
    <dbReference type="NCBI Taxonomy" id="517723"/>
    <lineage>
        <taxon>Bacteria</taxon>
        <taxon>Pseudomonadati</taxon>
        <taxon>Pseudomonadota</taxon>
        <taxon>Gammaproteobacteria</taxon>
        <taxon>Alteromonadales</taxon>
        <taxon>Colwelliaceae</taxon>
        <taxon>Colwellia</taxon>
    </lineage>
</organism>
<sequence length="62" mass="6930">MKSIYRGIIMLTLLVLAMFSYGLGFAEGAVIFVVIGALFEIVFWLGVFRYSPAKMNSKPKHS</sequence>
<dbReference type="EMBL" id="BAAAFA010000007">
    <property type="protein sequence ID" value="GAA0818810.1"/>
    <property type="molecule type" value="Genomic_DNA"/>
</dbReference>
<dbReference type="Proteomes" id="UP001500021">
    <property type="component" value="Unassembled WGS sequence"/>
</dbReference>
<keyword evidence="1" id="KW-0472">Membrane</keyword>
<dbReference type="RefSeq" id="WP_215979162.1">
    <property type="nucleotide sequence ID" value="NZ_BAAAFA010000007.1"/>
</dbReference>
<proteinExistence type="predicted"/>
<accession>A0ABN1L7W8</accession>